<proteinExistence type="predicted"/>
<dbReference type="SUPFAM" id="SSF101908">
    <property type="entry name" value="Putative isomerase YbhE"/>
    <property type="match status" value="1"/>
</dbReference>
<dbReference type="Proteomes" id="UP000198407">
    <property type="component" value="Unassembled WGS sequence"/>
</dbReference>
<protein>
    <submittedName>
        <fullName evidence="1">Delta-60 repeat domain-containing protein</fullName>
    </submittedName>
</protein>
<evidence type="ECO:0000313" key="1">
    <source>
        <dbReference type="EMBL" id="SNT11475.1"/>
    </source>
</evidence>
<dbReference type="RefSeq" id="WP_042128743.1">
    <property type="nucleotide sequence ID" value="NZ_FZOL01000024.1"/>
</dbReference>
<evidence type="ECO:0000313" key="2">
    <source>
        <dbReference type="Proteomes" id="UP000198407"/>
    </source>
</evidence>
<dbReference type="STRING" id="1215104.GCA_000730585_00964"/>
<dbReference type="Gene3D" id="2.80.10.50">
    <property type="match status" value="2"/>
</dbReference>
<dbReference type="EMBL" id="FZOL01000024">
    <property type="protein sequence ID" value="SNT11475.1"/>
    <property type="molecule type" value="Genomic_DNA"/>
</dbReference>
<dbReference type="Pfam" id="PF17164">
    <property type="entry name" value="DUF5122"/>
    <property type="match status" value="3"/>
</dbReference>
<gene>
    <name evidence="1" type="ORF">SAMN05444352_12486</name>
</gene>
<dbReference type="OrthoDB" id="6876366at2"/>
<sequence length="393" mass="41700">MNRQPETKASGDLDPTFGDGGVLVLPEGFSSRVAQLSDGKLLVTGQLDNDIALLRLQADGTPDTTFGEAGVKRLYTLQPSESSIERIAVFPDDSLVLQGKSGELDTYLLRTRPTGELDSTFGNAGHALLALQGGPNSITTVAAQPDGKVLLIVRVHPTLDIFDTWLVRLANGRLDPSFGDQGSGMTLIGRLHTILDLEVLADGRLFMAGSFGQALLVQCQNDGQLDTAFGEQGYVLHTVEQGRGSHISAISQQVDGKIAAVGTTHVLDTGTHCLTTRILADGTLDPTFNLGVPWLDNYTGVGAQNLAVIQQRDGKLVTGGTLLGTSETSKLILMRFNPTTDLDETFGDKGRVTTQLGGFDVVVQVFQQHDDKILAAGSSLGASPFAVIARYLS</sequence>
<organism evidence="1 2">
    <name type="scientific">Pseudomonas japonica</name>
    <dbReference type="NCBI Taxonomy" id="256466"/>
    <lineage>
        <taxon>Bacteria</taxon>
        <taxon>Pseudomonadati</taxon>
        <taxon>Pseudomonadota</taxon>
        <taxon>Gammaproteobacteria</taxon>
        <taxon>Pseudomonadales</taxon>
        <taxon>Pseudomonadaceae</taxon>
        <taxon>Pseudomonas</taxon>
    </lineage>
</organism>
<dbReference type="AlphaFoldDB" id="A0A239K0E7"/>
<dbReference type="NCBIfam" id="TIGR02608">
    <property type="entry name" value="delta_60_rpt"/>
    <property type="match status" value="6"/>
</dbReference>
<dbReference type="InterPro" id="IPR013431">
    <property type="entry name" value="Delta_60_rpt"/>
</dbReference>
<keyword evidence="2" id="KW-1185">Reference proteome</keyword>
<reference evidence="2" key="1">
    <citation type="submission" date="2017-06" db="EMBL/GenBank/DDBJ databases">
        <authorList>
            <person name="Varghese N."/>
            <person name="Submissions S."/>
        </authorList>
    </citation>
    <scope>NUCLEOTIDE SEQUENCE [LARGE SCALE GENOMIC DNA]</scope>
    <source>
        <strain evidence="2">DSM 22348</strain>
    </source>
</reference>
<accession>A0A239K0E7</accession>
<name>A0A239K0E7_9PSED</name>